<dbReference type="GO" id="GO:0005802">
    <property type="term" value="C:trans-Golgi network"/>
    <property type="evidence" value="ECO:0007669"/>
    <property type="project" value="TreeGrafter"/>
</dbReference>
<dbReference type="WBParaSite" id="TCONS_00010972.p1">
    <property type="protein sequence ID" value="TCONS_00010972.p1"/>
    <property type="gene ID" value="XLOC_004871"/>
</dbReference>
<evidence type="ECO:0000313" key="4">
    <source>
        <dbReference type="WBParaSite" id="TCONS_00010972.p1"/>
    </source>
</evidence>
<dbReference type="InterPro" id="IPR039156">
    <property type="entry name" value="PHAF1/BROMI"/>
</dbReference>
<keyword evidence="2" id="KW-1185">Reference proteome</keyword>
<organism evidence="3">
    <name type="scientific">Strongyloides stercoralis</name>
    <name type="common">Threadworm</name>
    <dbReference type="NCBI Taxonomy" id="6248"/>
    <lineage>
        <taxon>Eukaryota</taxon>
        <taxon>Metazoa</taxon>
        <taxon>Ecdysozoa</taxon>
        <taxon>Nematoda</taxon>
        <taxon>Chromadorea</taxon>
        <taxon>Rhabditida</taxon>
        <taxon>Tylenchina</taxon>
        <taxon>Panagrolaimomorpha</taxon>
        <taxon>Strongyloidoidea</taxon>
        <taxon>Strongyloididae</taxon>
        <taxon>Strongyloides</taxon>
    </lineage>
</organism>
<proteinExistence type="inferred from homology"/>
<dbReference type="InterPro" id="IPR005373">
    <property type="entry name" value="PHAF1"/>
</dbReference>
<sequence length="139" mass="15802">MGGVSTPFIVYIPYLALIKVGVINGMNDILFNCKTRRVIKFVLHTNIPGHYDFGIYSRCHFNLKLEKERIVIDPYSKFEEFNSIFTNSDGEVTTKPVVLNRGGPNEEENPFGATFCYGTNQMIFEVMENGYIGSVILFE</sequence>
<dbReference type="PANTHER" id="PTHR13465:SF2">
    <property type="entry name" value="PHAGOSOME ASSEMBLY FACTOR 1"/>
    <property type="match status" value="1"/>
</dbReference>
<accession>A0A0K0ECJ9</accession>
<protein>
    <submittedName>
        <fullName evidence="4">CUB domain-containing protein</fullName>
    </submittedName>
</protein>
<dbReference type="Proteomes" id="UP000035681">
    <property type="component" value="Unplaced"/>
</dbReference>
<evidence type="ECO:0000256" key="1">
    <source>
        <dbReference type="ARBA" id="ARBA00024339"/>
    </source>
</evidence>
<dbReference type="GO" id="GO:0043001">
    <property type="term" value="P:Golgi to plasma membrane protein transport"/>
    <property type="evidence" value="ECO:0007669"/>
    <property type="project" value="TreeGrafter"/>
</dbReference>
<reference evidence="3" key="1">
    <citation type="submission" date="2015-08" db="UniProtKB">
        <authorList>
            <consortium name="WormBaseParasite"/>
        </authorList>
    </citation>
    <scope>IDENTIFICATION</scope>
</reference>
<dbReference type="AlphaFoldDB" id="A0A0K0ECJ9"/>
<evidence type="ECO:0000313" key="3">
    <source>
        <dbReference type="WBParaSite" id="SSTP_0000721400.1"/>
    </source>
</evidence>
<name>A0A0K0ECJ9_STRER</name>
<dbReference type="PANTHER" id="PTHR13465">
    <property type="entry name" value="UPF0183 PROTEIN"/>
    <property type="match status" value="1"/>
</dbReference>
<dbReference type="WBParaSite" id="SSTP_0000721400.1">
    <property type="protein sequence ID" value="SSTP_0000721400.1"/>
    <property type="gene ID" value="SSTP_0000721400"/>
</dbReference>
<dbReference type="Pfam" id="PF03676">
    <property type="entry name" value="PHAF1"/>
    <property type="match status" value="1"/>
</dbReference>
<comment type="similarity">
    <text evidence="1">Belongs to the PHAF1 family.</text>
</comment>
<evidence type="ECO:0000313" key="2">
    <source>
        <dbReference type="Proteomes" id="UP000035681"/>
    </source>
</evidence>
<dbReference type="STRING" id="6248.A0A0K0ECJ9"/>